<proteinExistence type="predicted"/>
<organism evidence="9 10">
    <name type="scientific">Tribonema minus</name>
    <dbReference type="NCBI Taxonomy" id="303371"/>
    <lineage>
        <taxon>Eukaryota</taxon>
        <taxon>Sar</taxon>
        <taxon>Stramenopiles</taxon>
        <taxon>Ochrophyta</taxon>
        <taxon>PX clade</taxon>
        <taxon>Xanthophyceae</taxon>
        <taxon>Tribonematales</taxon>
        <taxon>Tribonemataceae</taxon>
        <taxon>Tribonema</taxon>
    </lineage>
</organism>
<comment type="subcellular location">
    <subcellularLocation>
        <location evidence="1">Membrane</location>
    </subcellularLocation>
</comment>
<dbReference type="AlphaFoldDB" id="A0A835YTT2"/>
<reference evidence="9" key="1">
    <citation type="submission" date="2021-02" db="EMBL/GenBank/DDBJ databases">
        <title>First Annotated Genome of the Yellow-green Alga Tribonema minus.</title>
        <authorList>
            <person name="Mahan K.M."/>
        </authorList>
    </citation>
    <scope>NUCLEOTIDE SEQUENCE</scope>
    <source>
        <strain evidence="9">UTEX B ZZ1240</strain>
    </source>
</reference>
<dbReference type="PROSITE" id="PS50222">
    <property type="entry name" value="EF_HAND_2"/>
    <property type="match status" value="1"/>
</dbReference>
<keyword evidence="10" id="KW-1185">Reference proteome</keyword>
<dbReference type="Gene3D" id="2.30.30.60">
    <property type="match status" value="1"/>
</dbReference>
<evidence type="ECO:0000256" key="5">
    <source>
        <dbReference type="SAM" id="MobiDB-lite"/>
    </source>
</evidence>
<dbReference type="SUPFAM" id="SSF50182">
    <property type="entry name" value="Sm-like ribonucleoproteins"/>
    <property type="match status" value="1"/>
</dbReference>
<dbReference type="GO" id="GO:0006874">
    <property type="term" value="P:intracellular calcium ion homeostasis"/>
    <property type="evidence" value="ECO:0007669"/>
    <property type="project" value="TreeGrafter"/>
</dbReference>
<feature type="chain" id="PRO_5032836595" description="EF-hand domain-containing protein" evidence="7">
    <location>
        <begin position="21"/>
        <end position="708"/>
    </location>
</feature>
<protein>
    <recommendedName>
        <fullName evidence="8">EF-hand domain-containing protein</fullName>
    </recommendedName>
</protein>
<evidence type="ECO:0000256" key="1">
    <source>
        <dbReference type="ARBA" id="ARBA00004370"/>
    </source>
</evidence>
<evidence type="ECO:0000313" key="10">
    <source>
        <dbReference type="Proteomes" id="UP000664859"/>
    </source>
</evidence>
<keyword evidence="2 6" id="KW-0812">Transmembrane</keyword>
<dbReference type="InterPro" id="IPR002048">
    <property type="entry name" value="EF_hand_dom"/>
</dbReference>
<feature type="transmembrane region" description="Helical" evidence="6">
    <location>
        <begin position="32"/>
        <end position="56"/>
    </location>
</feature>
<keyword evidence="4 6" id="KW-0472">Membrane</keyword>
<accession>A0A835YTT2</accession>
<dbReference type="GO" id="GO:0005262">
    <property type="term" value="F:calcium channel activity"/>
    <property type="evidence" value="ECO:0007669"/>
    <property type="project" value="TreeGrafter"/>
</dbReference>
<sequence>MAWYWAAALALLLPGQVASAVRGCVPIQGLCIGLWAVAAFVAVAAYPSLQLAVRAAGAAIARTRLVHVTHVYFALRLARRVAAFLWALLLFLLWQRLVAPRVRGLGGGGSAFERLLACHLAFRTIWLVKDFVVQEVAHRTLWAPYLARVQASIFAQYVIMMLSEFAMDGRRCGAVDQAVALQYAANEANWHNMSLYAISQAMSFVPSQRLSGAAAIQSKRTAREFAAVLFRSVIAQCARPRKGGGGGGGGAARAVRAAARPWSSVTTSIAAAERAPPTPPLAQWQVVRGLLRVDGSGGGTVKSARTSGDVGSGGGSGSGGGGTGGTVGGGSSGGGGGGNGSRAAAAEPRRRASGTDVPSGDAAAALAGVLTLRSLRPAMCKPLARKTLELLDANADATITEDEFVSAIVRVYQKRRSLSLSLQDYEIILRKLSYMLSVGFAVFLLFVCLWIFGQGVVGLGVSWVSLLLAGSFVFSTSAQGLCESFVFIFVTRPFDVGDGVHFRDDMGQDNVFVVHRINLLSTVLKRWDGQYVVWPNRFLALREIRNMRRSGPQSNTLTVFVRRDASAEALARYRDALRAAARAAPRDHALVPDSIGAAFRADAGGGTALEVCVSYTQVQSWQDANERWRTHAFLARVALTLRASLALAPDLPTQPVLLRGSGGGGGGGGSSEAVEPDAAAIQAAVAAAAAAASERVPGCRAPVHDADG</sequence>
<dbReference type="OrthoDB" id="544685at2759"/>
<comment type="caution">
    <text evidence="9">The sequence shown here is derived from an EMBL/GenBank/DDBJ whole genome shotgun (WGS) entry which is preliminary data.</text>
</comment>
<dbReference type="Pfam" id="PF00924">
    <property type="entry name" value="MS_channel_2nd"/>
    <property type="match status" value="1"/>
</dbReference>
<keyword evidence="7" id="KW-0732">Signal</keyword>
<dbReference type="InterPro" id="IPR006685">
    <property type="entry name" value="MscS_channel_2nd"/>
</dbReference>
<evidence type="ECO:0000259" key="8">
    <source>
        <dbReference type="PROSITE" id="PS50222"/>
    </source>
</evidence>
<keyword evidence="3 6" id="KW-1133">Transmembrane helix</keyword>
<dbReference type="GO" id="GO:0005509">
    <property type="term" value="F:calcium ion binding"/>
    <property type="evidence" value="ECO:0007669"/>
    <property type="project" value="InterPro"/>
</dbReference>
<gene>
    <name evidence="9" type="ORF">JKP88DRAFT_326968</name>
</gene>
<feature type="signal peptide" evidence="7">
    <location>
        <begin position="1"/>
        <end position="20"/>
    </location>
</feature>
<feature type="region of interest" description="Disordered" evidence="5">
    <location>
        <begin position="295"/>
        <end position="359"/>
    </location>
</feature>
<dbReference type="Proteomes" id="UP000664859">
    <property type="component" value="Unassembled WGS sequence"/>
</dbReference>
<feature type="transmembrane region" description="Helical" evidence="6">
    <location>
        <begin position="77"/>
        <end position="94"/>
    </location>
</feature>
<feature type="compositionally biased region" description="Gly residues" evidence="5">
    <location>
        <begin position="310"/>
        <end position="340"/>
    </location>
</feature>
<dbReference type="InterPro" id="IPR023408">
    <property type="entry name" value="MscS_beta-dom_sf"/>
</dbReference>
<feature type="domain" description="EF-hand" evidence="8">
    <location>
        <begin position="379"/>
        <end position="414"/>
    </location>
</feature>
<evidence type="ECO:0000313" key="9">
    <source>
        <dbReference type="EMBL" id="KAG5179450.1"/>
    </source>
</evidence>
<evidence type="ECO:0000256" key="6">
    <source>
        <dbReference type="SAM" id="Phobius"/>
    </source>
</evidence>
<dbReference type="GO" id="GO:0016020">
    <property type="term" value="C:membrane"/>
    <property type="evidence" value="ECO:0007669"/>
    <property type="project" value="UniProtKB-SubCell"/>
</dbReference>
<feature type="transmembrane region" description="Helical" evidence="6">
    <location>
        <begin position="432"/>
        <end position="452"/>
    </location>
</feature>
<dbReference type="InterPro" id="IPR010920">
    <property type="entry name" value="LSM_dom_sf"/>
</dbReference>
<evidence type="ECO:0000256" key="2">
    <source>
        <dbReference type="ARBA" id="ARBA00022692"/>
    </source>
</evidence>
<dbReference type="EMBL" id="JAFCMP010000468">
    <property type="protein sequence ID" value="KAG5179450.1"/>
    <property type="molecule type" value="Genomic_DNA"/>
</dbReference>
<feature type="transmembrane region" description="Helical" evidence="6">
    <location>
        <begin position="464"/>
        <end position="490"/>
    </location>
</feature>
<evidence type="ECO:0000256" key="3">
    <source>
        <dbReference type="ARBA" id="ARBA00022989"/>
    </source>
</evidence>
<dbReference type="PANTHER" id="PTHR31323">
    <property type="entry name" value="MECHANOSENSITIVE ION CHANNEL PROTEIN MSY2"/>
    <property type="match status" value="1"/>
</dbReference>
<name>A0A835YTT2_9STRA</name>
<dbReference type="PANTHER" id="PTHR31323:SF1">
    <property type="entry name" value="MECHANOSENSITIVE ION CHANNEL PROTEIN"/>
    <property type="match status" value="1"/>
</dbReference>
<evidence type="ECO:0000256" key="4">
    <source>
        <dbReference type="ARBA" id="ARBA00023136"/>
    </source>
</evidence>
<evidence type="ECO:0000256" key="7">
    <source>
        <dbReference type="SAM" id="SignalP"/>
    </source>
</evidence>